<organism evidence="1 2">
    <name type="scientific">Morococcus cerebrosus</name>
    <dbReference type="NCBI Taxonomy" id="1056807"/>
    <lineage>
        <taxon>Bacteria</taxon>
        <taxon>Pseudomonadati</taxon>
        <taxon>Pseudomonadota</taxon>
        <taxon>Betaproteobacteria</taxon>
        <taxon>Neisseriales</taxon>
        <taxon>Neisseriaceae</taxon>
        <taxon>Morococcus</taxon>
    </lineage>
</organism>
<dbReference type="Pfam" id="PF09684">
    <property type="entry name" value="Tail_P2_I"/>
    <property type="match status" value="1"/>
</dbReference>
<dbReference type="InterPro" id="IPR006521">
    <property type="entry name" value="Tail_protein_I"/>
</dbReference>
<sequence length="210" mass="23971">MYVRQYPGIVRNGRGVATMATLSYASVIERDQRYRMLADLGLRMSDIDAVKLMPRLTELVAPEHLELLAESRSILGEDGYWLAESDETRRKLIKGAYQLHRYKGTPWAIREIVRRLGFGEVEIVEGLSNKLHNGEIHRDGSYTHGHTDRWAHYRIIMTNTITNDQAALLRRTLRAFAPARCVLAALDYQHVSLRHNGQALRDGTFNRGTA</sequence>
<dbReference type="AlphaFoldDB" id="A0A0C1H2W1"/>
<reference evidence="1 2" key="1">
    <citation type="submission" date="2014-12" db="EMBL/GenBank/DDBJ databases">
        <title>Genome sequence of Morococcus cerebrosus.</title>
        <authorList>
            <person name="Shin S.-K."/>
            <person name="Yi H."/>
        </authorList>
    </citation>
    <scope>NUCLEOTIDE SEQUENCE [LARGE SCALE GENOMIC DNA]</scope>
    <source>
        <strain evidence="1 2">CIP 81.93</strain>
    </source>
</reference>
<dbReference type="EMBL" id="JUFZ01000013">
    <property type="protein sequence ID" value="KIC12775.1"/>
    <property type="molecule type" value="Genomic_DNA"/>
</dbReference>
<protein>
    <submittedName>
        <fullName evidence="1">Tail fiber protein</fullName>
    </submittedName>
</protein>
<proteinExistence type="predicted"/>
<comment type="caution">
    <text evidence="1">The sequence shown here is derived from an EMBL/GenBank/DDBJ whole genome shotgun (WGS) entry which is preliminary data.</text>
</comment>
<evidence type="ECO:0000313" key="2">
    <source>
        <dbReference type="Proteomes" id="UP000031390"/>
    </source>
</evidence>
<dbReference type="PATRIC" id="fig|1056807.3.peg.303"/>
<name>A0A0C1H2W1_9NEIS</name>
<accession>A0A0C1H2W1</accession>
<gene>
    <name evidence="1" type="ORF">MCC93_03150</name>
</gene>
<evidence type="ECO:0000313" key="1">
    <source>
        <dbReference type="EMBL" id="KIC12775.1"/>
    </source>
</evidence>
<dbReference type="Proteomes" id="UP000031390">
    <property type="component" value="Unassembled WGS sequence"/>
</dbReference>